<comment type="caution">
    <text evidence="2">The sequence shown here is derived from an EMBL/GenBank/DDBJ whole genome shotgun (WGS) entry which is preliminary data.</text>
</comment>
<evidence type="ECO:0000256" key="1">
    <source>
        <dbReference type="SAM" id="MobiDB-lite"/>
    </source>
</evidence>
<name>A0A8T0LHD4_PHAAN</name>
<feature type="region of interest" description="Disordered" evidence="1">
    <location>
        <begin position="39"/>
        <end position="68"/>
    </location>
</feature>
<gene>
    <name evidence="2" type="ORF">HKW66_Vig0004680</name>
</gene>
<evidence type="ECO:0000313" key="2">
    <source>
        <dbReference type="EMBL" id="KAG2409803.1"/>
    </source>
</evidence>
<feature type="compositionally biased region" description="Basic and acidic residues" evidence="1">
    <location>
        <begin position="39"/>
        <end position="62"/>
    </location>
</feature>
<sequence length="68" mass="7717">MEASADFGHGSKSVRGGEAKYYNASGAMLGEVTFEVAMDDKSRANHERKTTQKYENETRRERDEEDNQ</sequence>
<protein>
    <submittedName>
        <fullName evidence="2">Uncharacterized protein</fullName>
    </submittedName>
</protein>
<proteinExistence type="predicted"/>
<accession>A0A8T0LHD4</accession>
<dbReference type="Proteomes" id="UP000743370">
    <property type="component" value="Unassembled WGS sequence"/>
</dbReference>
<dbReference type="EMBL" id="JABFOF010000001">
    <property type="protein sequence ID" value="KAG2409803.1"/>
    <property type="molecule type" value="Genomic_DNA"/>
</dbReference>
<dbReference type="AlphaFoldDB" id="A0A8T0LHD4"/>
<evidence type="ECO:0000313" key="3">
    <source>
        <dbReference type="Proteomes" id="UP000743370"/>
    </source>
</evidence>
<organism evidence="2 3">
    <name type="scientific">Phaseolus angularis</name>
    <name type="common">Azuki bean</name>
    <name type="synonym">Vigna angularis</name>
    <dbReference type="NCBI Taxonomy" id="3914"/>
    <lineage>
        <taxon>Eukaryota</taxon>
        <taxon>Viridiplantae</taxon>
        <taxon>Streptophyta</taxon>
        <taxon>Embryophyta</taxon>
        <taxon>Tracheophyta</taxon>
        <taxon>Spermatophyta</taxon>
        <taxon>Magnoliopsida</taxon>
        <taxon>eudicotyledons</taxon>
        <taxon>Gunneridae</taxon>
        <taxon>Pentapetalae</taxon>
        <taxon>rosids</taxon>
        <taxon>fabids</taxon>
        <taxon>Fabales</taxon>
        <taxon>Fabaceae</taxon>
        <taxon>Papilionoideae</taxon>
        <taxon>50 kb inversion clade</taxon>
        <taxon>NPAAA clade</taxon>
        <taxon>indigoferoid/millettioid clade</taxon>
        <taxon>Phaseoleae</taxon>
        <taxon>Vigna</taxon>
    </lineage>
</organism>
<reference evidence="2 3" key="1">
    <citation type="submission" date="2020-05" db="EMBL/GenBank/DDBJ databases">
        <title>Vigna angularis (adzuki bean) Var. LongXiaoDou No. 4 denovo assembly.</title>
        <authorList>
            <person name="Xiang H."/>
        </authorList>
    </citation>
    <scope>NUCLEOTIDE SEQUENCE [LARGE SCALE GENOMIC DNA]</scope>
    <source>
        <tissue evidence="2">Leaf</tissue>
    </source>
</reference>